<dbReference type="GO" id="GO:0008970">
    <property type="term" value="F:phospholipase A1 activity"/>
    <property type="evidence" value="ECO:0007669"/>
    <property type="project" value="UniProtKB-UniRule"/>
</dbReference>
<dbReference type="Pfam" id="PF01764">
    <property type="entry name" value="Lipase_3"/>
    <property type="match status" value="1"/>
</dbReference>
<evidence type="ECO:0000313" key="9">
    <source>
        <dbReference type="Proteomes" id="UP000652761"/>
    </source>
</evidence>
<reference evidence="8" key="1">
    <citation type="submission" date="2017-07" db="EMBL/GenBank/DDBJ databases">
        <title>Taro Niue Genome Assembly and Annotation.</title>
        <authorList>
            <person name="Atibalentja N."/>
            <person name="Keating K."/>
            <person name="Fields C.J."/>
        </authorList>
    </citation>
    <scope>NUCLEOTIDE SEQUENCE</scope>
    <source>
        <strain evidence="8">Niue_2</strain>
        <tissue evidence="8">Leaf</tissue>
    </source>
</reference>
<evidence type="ECO:0000256" key="1">
    <source>
        <dbReference type="ARBA" id="ARBA00003523"/>
    </source>
</evidence>
<evidence type="ECO:0000256" key="3">
    <source>
        <dbReference type="ARBA" id="ARBA00022801"/>
    </source>
</evidence>
<dbReference type="InterPro" id="IPR002921">
    <property type="entry name" value="Fungal_lipase-type"/>
</dbReference>
<dbReference type="InterPro" id="IPR029058">
    <property type="entry name" value="AB_hydrolase_fold"/>
</dbReference>
<dbReference type="Proteomes" id="UP000652761">
    <property type="component" value="Unassembled WGS sequence"/>
</dbReference>
<dbReference type="InterPro" id="IPR033556">
    <property type="entry name" value="PLA"/>
</dbReference>
<organism evidence="8 9">
    <name type="scientific">Colocasia esculenta</name>
    <name type="common">Wild taro</name>
    <name type="synonym">Arum esculentum</name>
    <dbReference type="NCBI Taxonomy" id="4460"/>
    <lineage>
        <taxon>Eukaryota</taxon>
        <taxon>Viridiplantae</taxon>
        <taxon>Streptophyta</taxon>
        <taxon>Embryophyta</taxon>
        <taxon>Tracheophyta</taxon>
        <taxon>Spermatophyta</taxon>
        <taxon>Magnoliopsida</taxon>
        <taxon>Liliopsida</taxon>
        <taxon>Araceae</taxon>
        <taxon>Aroideae</taxon>
        <taxon>Colocasieae</taxon>
        <taxon>Colocasia</taxon>
    </lineage>
</organism>
<comment type="function">
    <text evidence="1 6">Acylhydrolase that catalyzes the hydrolysis of phospholipids at the sn-1 position.</text>
</comment>
<dbReference type="PANTHER" id="PTHR31828:SF10">
    <property type="entry name" value="PHOSPHOLIPASE A1-IIDELTA"/>
    <property type="match status" value="1"/>
</dbReference>
<keyword evidence="5 6" id="KW-0443">Lipid metabolism</keyword>
<dbReference type="SUPFAM" id="SSF53474">
    <property type="entry name" value="alpha/beta-Hydrolases"/>
    <property type="match status" value="1"/>
</dbReference>
<accession>A0A843TII7</accession>
<dbReference type="EC" id="3.1.1.-" evidence="6"/>
<name>A0A843TII7_COLES</name>
<gene>
    <name evidence="8" type="ORF">Taro_001587</name>
</gene>
<evidence type="ECO:0000256" key="2">
    <source>
        <dbReference type="ARBA" id="ARBA00010701"/>
    </source>
</evidence>
<evidence type="ECO:0000256" key="6">
    <source>
        <dbReference type="RuleBase" id="RU367093"/>
    </source>
</evidence>
<dbReference type="EMBL" id="NMUH01000034">
    <property type="protein sequence ID" value="MQL69303.1"/>
    <property type="molecule type" value="Genomic_DNA"/>
</dbReference>
<dbReference type="PANTHER" id="PTHR31828">
    <property type="entry name" value="PHOSPHOLIPASE A1-IIGAMMA"/>
    <property type="match status" value="1"/>
</dbReference>
<dbReference type="GO" id="GO:0016042">
    <property type="term" value="P:lipid catabolic process"/>
    <property type="evidence" value="ECO:0007669"/>
    <property type="project" value="UniProtKB-UniRule"/>
</dbReference>
<evidence type="ECO:0000256" key="4">
    <source>
        <dbReference type="ARBA" id="ARBA00022963"/>
    </source>
</evidence>
<dbReference type="AlphaFoldDB" id="A0A843TII7"/>
<protein>
    <recommendedName>
        <fullName evidence="6">Phospholipase A1</fullName>
        <ecNumber evidence="6">3.1.1.-</ecNumber>
    </recommendedName>
</protein>
<evidence type="ECO:0000256" key="5">
    <source>
        <dbReference type="ARBA" id="ARBA00023098"/>
    </source>
</evidence>
<keyword evidence="9" id="KW-1185">Reference proteome</keyword>
<feature type="domain" description="Fungal lipase-type" evidence="7">
    <location>
        <begin position="14"/>
        <end position="138"/>
    </location>
</feature>
<dbReference type="OrthoDB" id="438440at2759"/>
<evidence type="ECO:0000313" key="8">
    <source>
        <dbReference type="EMBL" id="MQL69303.1"/>
    </source>
</evidence>
<evidence type="ECO:0000259" key="7">
    <source>
        <dbReference type="Pfam" id="PF01764"/>
    </source>
</evidence>
<keyword evidence="4 6" id="KW-0442">Lipid degradation</keyword>
<comment type="similarity">
    <text evidence="2 6">Belongs to the AB hydrolase superfamily. Lipase family.</text>
</comment>
<keyword evidence="3 6" id="KW-0378">Hydrolase</keyword>
<comment type="caution">
    <text evidence="8">The sequence shown here is derived from an EMBL/GenBank/DDBJ whole genome shotgun (WGS) entry which is preliminary data.</text>
</comment>
<sequence>MLGHVPGVGAGQDHPQVMKGWHTIYTSSDARSPFTKDSTRDQLLAKFRELVDLHKDENLSVTLVGHILDACLATLSVFDIIENGLSKVGDQLEFPVCAVVFGSPQVGDAAFVARLGRLPNLRVLHVRNEIDHIPQYPRGVLGYVSVDEQLVVDIKKSPYLNYSKNPSD</sequence>
<dbReference type="Gene3D" id="3.40.50.1820">
    <property type="entry name" value="alpha/beta hydrolase"/>
    <property type="match status" value="1"/>
</dbReference>
<proteinExistence type="inferred from homology"/>